<gene>
    <name evidence="3" type="ORF">UFOVP1066_195</name>
    <name evidence="4" type="ORF">UFOVP1315_142</name>
    <name evidence="5" type="ORF">UFOVP1421_103</name>
    <name evidence="6" type="ORF">UFOVP1525_113</name>
    <name evidence="2" type="ORF">UFOVP909_76</name>
</gene>
<protein>
    <submittedName>
        <fullName evidence="4">Uncharacterized protein</fullName>
    </submittedName>
</protein>
<proteinExistence type="predicted"/>
<evidence type="ECO:0000313" key="2">
    <source>
        <dbReference type="EMBL" id="CAB4170527.1"/>
    </source>
</evidence>
<evidence type="ECO:0000313" key="6">
    <source>
        <dbReference type="EMBL" id="CAB5238609.1"/>
    </source>
</evidence>
<dbReference type="EMBL" id="LR796861">
    <property type="protein sequence ID" value="CAB4170527.1"/>
    <property type="molecule type" value="Genomic_DNA"/>
</dbReference>
<organism evidence="4">
    <name type="scientific">uncultured Caudovirales phage</name>
    <dbReference type="NCBI Taxonomy" id="2100421"/>
    <lineage>
        <taxon>Viruses</taxon>
        <taxon>Duplodnaviria</taxon>
        <taxon>Heunggongvirae</taxon>
        <taxon>Uroviricota</taxon>
        <taxon>Caudoviricetes</taxon>
        <taxon>Peduoviridae</taxon>
        <taxon>Maltschvirus</taxon>
        <taxon>Maltschvirus maltsch</taxon>
    </lineage>
</organism>
<sequence>MNHQLIPLNDKEEAILTLMQRVNDLEYENSNLKDEIKQLKWSIQEQD</sequence>
<feature type="coiled-coil region" evidence="1">
    <location>
        <begin position="8"/>
        <end position="42"/>
    </location>
</feature>
<evidence type="ECO:0000313" key="5">
    <source>
        <dbReference type="EMBL" id="CAB4211496.1"/>
    </source>
</evidence>
<dbReference type="EMBL" id="LR797272">
    <property type="protein sequence ID" value="CAB4198546.1"/>
    <property type="molecule type" value="Genomic_DNA"/>
</dbReference>
<name>A0A6J5RWM8_9CAUD</name>
<keyword evidence="1" id="KW-0175">Coiled coil</keyword>
<evidence type="ECO:0000313" key="3">
    <source>
        <dbReference type="EMBL" id="CAB4182268.1"/>
    </source>
</evidence>
<accession>A0A6J5RWM8</accession>
<evidence type="ECO:0000313" key="4">
    <source>
        <dbReference type="EMBL" id="CAB4198546.1"/>
    </source>
</evidence>
<reference evidence="4" key="1">
    <citation type="submission" date="2020-05" db="EMBL/GenBank/DDBJ databases">
        <authorList>
            <person name="Chiriac C."/>
            <person name="Salcher M."/>
            <person name="Ghai R."/>
            <person name="Kavagutti S V."/>
        </authorList>
    </citation>
    <scope>NUCLEOTIDE SEQUENCE</scope>
</reference>
<dbReference type="EMBL" id="LR797019">
    <property type="protein sequence ID" value="CAB4182268.1"/>
    <property type="molecule type" value="Genomic_DNA"/>
</dbReference>
<dbReference type="EMBL" id="LR798454">
    <property type="protein sequence ID" value="CAB5238609.1"/>
    <property type="molecule type" value="Genomic_DNA"/>
</dbReference>
<dbReference type="EMBL" id="LR797375">
    <property type="protein sequence ID" value="CAB4211496.1"/>
    <property type="molecule type" value="Genomic_DNA"/>
</dbReference>
<evidence type="ECO:0000256" key="1">
    <source>
        <dbReference type="SAM" id="Coils"/>
    </source>
</evidence>